<sequence length="83" mass="9747">MRSKLVHELRHGLLVVRVRKTKSGDSTRHKLSIHRLYRNGDLWHESSRLGRDDIPSVRFLLDEAHTWILSQEACEESCEGIRE</sequence>
<organism evidence="1 2">
    <name type="scientific">Rhodopirellula bahusiensis</name>
    <dbReference type="NCBI Taxonomy" id="2014065"/>
    <lineage>
        <taxon>Bacteria</taxon>
        <taxon>Pseudomonadati</taxon>
        <taxon>Planctomycetota</taxon>
        <taxon>Planctomycetia</taxon>
        <taxon>Pirellulales</taxon>
        <taxon>Pirellulaceae</taxon>
        <taxon>Rhodopirellula</taxon>
    </lineage>
</organism>
<evidence type="ECO:0000313" key="1">
    <source>
        <dbReference type="EMBL" id="PHQ35028.1"/>
    </source>
</evidence>
<dbReference type="Proteomes" id="UP000225740">
    <property type="component" value="Unassembled WGS sequence"/>
</dbReference>
<name>A0A2G1W7P2_9BACT</name>
<evidence type="ECO:0000313" key="2">
    <source>
        <dbReference type="Proteomes" id="UP000225740"/>
    </source>
</evidence>
<gene>
    <name evidence="1" type="ORF">CEE69_11390</name>
</gene>
<dbReference type="AlphaFoldDB" id="A0A2G1W7P2"/>
<proteinExistence type="predicted"/>
<accession>A0A2G1W7P2</accession>
<comment type="caution">
    <text evidence="1">The sequence shown here is derived from an EMBL/GenBank/DDBJ whole genome shotgun (WGS) entry which is preliminary data.</text>
</comment>
<keyword evidence="2" id="KW-1185">Reference proteome</keyword>
<reference evidence="1 2" key="1">
    <citation type="submission" date="2017-06" db="EMBL/GenBank/DDBJ databases">
        <title>Description of Rhodopirellula bahusiensis sp. nov.</title>
        <authorList>
            <person name="Kizina J."/>
            <person name="Harder J."/>
        </authorList>
    </citation>
    <scope>NUCLEOTIDE SEQUENCE [LARGE SCALE GENOMIC DNA]</scope>
    <source>
        <strain evidence="1 2">SWK21</strain>
    </source>
</reference>
<protein>
    <submittedName>
        <fullName evidence="1">Uncharacterized protein</fullName>
    </submittedName>
</protein>
<dbReference type="EMBL" id="NIZW01000008">
    <property type="protein sequence ID" value="PHQ35028.1"/>
    <property type="molecule type" value="Genomic_DNA"/>
</dbReference>